<keyword evidence="1" id="KW-1133">Transmembrane helix</keyword>
<gene>
    <name evidence="2" type="ORF">DFR26_0526</name>
</gene>
<evidence type="ECO:0000256" key="1">
    <source>
        <dbReference type="SAM" id="Phobius"/>
    </source>
</evidence>
<reference evidence="2 3" key="1">
    <citation type="submission" date="2018-08" db="EMBL/GenBank/DDBJ databases">
        <title>Genomic Encyclopedia of Type Strains, Phase IV (KMG-IV): sequencing the most valuable type-strain genomes for metagenomic binning, comparative biology and taxonomic classification.</title>
        <authorList>
            <person name="Goeker M."/>
        </authorList>
    </citation>
    <scope>NUCLEOTIDE SEQUENCE [LARGE SCALE GENOMIC DNA]</scope>
    <source>
        <strain evidence="2 3">DSM 26022</strain>
    </source>
</reference>
<dbReference type="AlphaFoldDB" id="A0A3E0H9E6"/>
<evidence type="ECO:0000313" key="2">
    <source>
        <dbReference type="EMBL" id="REH40326.1"/>
    </source>
</evidence>
<dbReference type="Proteomes" id="UP000256774">
    <property type="component" value="Unassembled WGS sequence"/>
</dbReference>
<evidence type="ECO:0000313" key="3">
    <source>
        <dbReference type="Proteomes" id="UP000256774"/>
    </source>
</evidence>
<feature type="transmembrane region" description="Helical" evidence="1">
    <location>
        <begin position="12"/>
        <end position="32"/>
    </location>
</feature>
<proteinExistence type="predicted"/>
<keyword evidence="3" id="KW-1185">Reference proteome</keyword>
<keyword evidence="1" id="KW-0812">Transmembrane</keyword>
<accession>A0A3E0H9E6</accession>
<sequence>MSPYQLGRRYERLLFFSGPLTLVAIFVLLIAFTSTTQNERVIAKCLDLAVSTLKTNDALLTSTWVEYQAEKNKSKYYVNAYKYELSKVWIPISIHSGCYTDIDKFLEQGADTNPRDLATSLSKKAVDLKNTPLQFYGIEIPDKADIGVFSTRIKIKFDSLAIALQISLAPILVIWLGSLYSTRFRESLLIGKASHIYFMFPHLVNLYPAIDIPSLRKRSLIAYWFPPAMIICIIYTLIRLLLISFIVGPVVVCYLLSLYLLPISSIGWVSFTSGALVILFFFSVLVVECLPWHALKVFPGVISR</sequence>
<comment type="caution">
    <text evidence="2">The sequence shown here is derived from an EMBL/GenBank/DDBJ whole genome shotgun (WGS) entry which is preliminary data.</text>
</comment>
<name>A0A3E0H9E6_9GAMM</name>
<feature type="transmembrane region" description="Helical" evidence="1">
    <location>
        <begin position="268"/>
        <end position="287"/>
    </location>
</feature>
<feature type="transmembrane region" description="Helical" evidence="1">
    <location>
        <begin position="160"/>
        <end position="181"/>
    </location>
</feature>
<feature type="transmembrane region" description="Helical" evidence="1">
    <location>
        <begin position="220"/>
        <end position="237"/>
    </location>
</feature>
<dbReference type="EMBL" id="QUNR01000001">
    <property type="protein sequence ID" value="REH40326.1"/>
    <property type="molecule type" value="Genomic_DNA"/>
</dbReference>
<organism evidence="2 3">
    <name type="scientific">Paraperlucidibaca baekdonensis</name>
    <dbReference type="NCBI Taxonomy" id="748120"/>
    <lineage>
        <taxon>Bacteria</taxon>
        <taxon>Pseudomonadati</taxon>
        <taxon>Pseudomonadota</taxon>
        <taxon>Gammaproteobacteria</taxon>
        <taxon>Moraxellales</taxon>
        <taxon>Moraxellaceae</taxon>
        <taxon>Paraperlucidibaca</taxon>
    </lineage>
</organism>
<feature type="transmembrane region" description="Helical" evidence="1">
    <location>
        <begin position="243"/>
        <end position="261"/>
    </location>
</feature>
<keyword evidence="1" id="KW-0472">Membrane</keyword>
<feature type="transmembrane region" description="Helical" evidence="1">
    <location>
        <begin position="187"/>
        <end position="208"/>
    </location>
</feature>
<protein>
    <submittedName>
        <fullName evidence="2">Uncharacterized protein</fullName>
    </submittedName>
</protein>